<gene>
    <name evidence="1" type="ORF">KAK06_18455</name>
</gene>
<sequence length="148" mass="15603">MNIVFTKGSGKHDLMEVFQGSGAPQRVECPKQGIIPHDMVHFAVESTLQARGFLGRVRDGEAAGFRMAAEADSDAVERLVEVIQGDAWSGGATPADDMIAMYQLTCAARQCPALALDAAAVDAVRACMADLSARWAGLPVGGQLELSL</sequence>
<name>A0A941BMK5_9BURK</name>
<dbReference type="EMBL" id="JAGQDE010000019">
    <property type="protein sequence ID" value="MBQ0960944.1"/>
    <property type="molecule type" value="Genomic_DNA"/>
</dbReference>
<organism evidence="1 2">
    <name type="scientific">Ideonella aquatica</name>
    <dbReference type="NCBI Taxonomy" id="2824119"/>
    <lineage>
        <taxon>Bacteria</taxon>
        <taxon>Pseudomonadati</taxon>
        <taxon>Pseudomonadota</taxon>
        <taxon>Betaproteobacteria</taxon>
        <taxon>Burkholderiales</taxon>
        <taxon>Sphaerotilaceae</taxon>
        <taxon>Ideonella</taxon>
    </lineage>
</organism>
<reference evidence="1" key="1">
    <citation type="submission" date="2021-04" db="EMBL/GenBank/DDBJ databases">
        <title>The genome sequence of Ideonella sp. 4Y11.</title>
        <authorList>
            <person name="Liu Y."/>
        </authorList>
    </citation>
    <scope>NUCLEOTIDE SEQUENCE</scope>
    <source>
        <strain evidence="1">4Y11</strain>
    </source>
</reference>
<keyword evidence="2" id="KW-1185">Reference proteome</keyword>
<dbReference type="Proteomes" id="UP000678374">
    <property type="component" value="Unassembled WGS sequence"/>
</dbReference>
<proteinExistence type="predicted"/>
<dbReference type="AlphaFoldDB" id="A0A941BMK5"/>
<evidence type="ECO:0000313" key="1">
    <source>
        <dbReference type="EMBL" id="MBQ0960944.1"/>
    </source>
</evidence>
<protein>
    <submittedName>
        <fullName evidence="1">Uncharacterized protein</fullName>
    </submittedName>
</protein>
<evidence type="ECO:0000313" key="2">
    <source>
        <dbReference type="Proteomes" id="UP000678374"/>
    </source>
</evidence>
<dbReference type="RefSeq" id="WP_210803618.1">
    <property type="nucleotide sequence ID" value="NZ_JAGQDE010000019.1"/>
</dbReference>
<accession>A0A941BMK5</accession>
<comment type="caution">
    <text evidence="1">The sequence shown here is derived from an EMBL/GenBank/DDBJ whole genome shotgun (WGS) entry which is preliminary data.</text>
</comment>